<sequence length="55" mass="6222">MKTRSFLFIILSMLILSACGQKSLSEPMTLLNQNAEEVTFPSDKPAVFFFITTYT</sequence>
<reference evidence="2 3" key="1">
    <citation type="submission" date="2021-03" db="EMBL/GenBank/DDBJ databases">
        <title>The first data on the complete genome of the tetrodotoxin-producing bacterium.</title>
        <authorList>
            <person name="Melnikova D.I."/>
            <person name="Nijland R."/>
            <person name="Magarlamov T.Y."/>
        </authorList>
    </citation>
    <scope>NUCLEOTIDE SEQUENCE [LARGE SCALE GENOMIC DNA]</scope>
    <source>
        <strain evidence="2 3">1839</strain>
    </source>
</reference>
<protein>
    <recommendedName>
        <fullName evidence="4">Lipoprotein</fullName>
    </recommendedName>
</protein>
<evidence type="ECO:0000313" key="2">
    <source>
        <dbReference type="EMBL" id="QVY61776.1"/>
    </source>
</evidence>
<gene>
    <name evidence="2" type="ORF">J1899_01140</name>
</gene>
<evidence type="ECO:0008006" key="4">
    <source>
        <dbReference type="Google" id="ProtNLM"/>
    </source>
</evidence>
<evidence type="ECO:0000256" key="1">
    <source>
        <dbReference type="SAM" id="SignalP"/>
    </source>
</evidence>
<evidence type="ECO:0000313" key="3">
    <source>
        <dbReference type="Proteomes" id="UP000679247"/>
    </source>
</evidence>
<dbReference type="RefSeq" id="WP_214476946.1">
    <property type="nucleotide sequence ID" value="NZ_CANKUS010000009.1"/>
</dbReference>
<dbReference type="Proteomes" id="UP000679247">
    <property type="component" value="Chromosome"/>
</dbReference>
<organism evidence="2 3">
    <name type="scientific">Cytobacillus gottheilii</name>
    <dbReference type="NCBI Taxonomy" id="859144"/>
    <lineage>
        <taxon>Bacteria</taxon>
        <taxon>Bacillati</taxon>
        <taxon>Bacillota</taxon>
        <taxon>Bacilli</taxon>
        <taxon>Bacillales</taxon>
        <taxon>Bacillaceae</taxon>
        <taxon>Cytobacillus</taxon>
    </lineage>
</organism>
<accession>A0ABX8FBL3</accession>
<keyword evidence="1" id="KW-0732">Signal</keyword>
<proteinExistence type="predicted"/>
<name>A0ABX8FBL3_9BACI</name>
<dbReference type="EMBL" id="CP071709">
    <property type="protein sequence ID" value="QVY61776.1"/>
    <property type="molecule type" value="Genomic_DNA"/>
</dbReference>
<keyword evidence="3" id="KW-1185">Reference proteome</keyword>
<feature type="signal peptide" evidence="1">
    <location>
        <begin position="1"/>
        <end position="18"/>
    </location>
</feature>
<dbReference type="PROSITE" id="PS51257">
    <property type="entry name" value="PROKAR_LIPOPROTEIN"/>
    <property type="match status" value="1"/>
</dbReference>
<feature type="chain" id="PRO_5046720014" description="Lipoprotein" evidence="1">
    <location>
        <begin position="19"/>
        <end position="55"/>
    </location>
</feature>